<accession>A0A1H7BLP2</accession>
<dbReference type="Proteomes" id="UP000199662">
    <property type="component" value="Unassembled WGS sequence"/>
</dbReference>
<dbReference type="PANTHER" id="PTHR43252:SF4">
    <property type="entry name" value="TRANSCRIPTIONAL REGULATORY PROTEIN"/>
    <property type="match status" value="1"/>
</dbReference>
<evidence type="ECO:0000259" key="1">
    <source>
        <dbReference type="Pfam" id="PF03551"/>
    </source>
</evidence>
<dbReference type="InterPro" id="IPR036390">
    <property type="entry name" value="WH_DNA-bd_sf"/>
</dbReference>
<keyword evidence="4" id="KW-1185">Reference proteome</keyword>
<name>A0A1H7BLP2_9FIRM</name>
<dbReference type="InterPro" id="IPR036388">
    <property type="entry name" value="WH-like_DNA-bd_sf"/>
</dbReference>
<evidence type="ECO:0000313" key="3">
    <source>
        <dbReference type="EMBL" id="SEJ75150.1"/>
    </source>
</evidence>
<feature type="domain" description="Transcription regulator PadR N-terminal" evidence="1">
    <location>
        <begin position="7"/>
        <end position="79"/>
    </location>
</feature>
<dbReference type="GO" id="GO:0003677">
    <property type="term" value="F:DNA binding"/>
    <property type="evidence" value="ECO:0007669"/>
    <property type="project" value="UniProtKB-KW"/>
</dbReference>
<reference evidence="3 4" key="1">
    <citation type="submission" date="2016-10" db="EMBL/GenBank/DDBJ databases">
        <authorList>
            <person name="de Groot N.N."/>
        </authorList>
    </citation>
    <scope>NUCLEOTIDE SEQUENCE [LARGE SCALE GENOMIC DNA]</scope>
    <source>
        <strain evidence="3 4">DSM 2179</strain>
    </source>
</reference>
<protein>
    <submittedName>
        <fullName evidence="3">DNA-binding transcriptional regulator, PadR family</fullName>
    </submittedName>
</protein>
<dbReference type="EMBL" id="FNZK01000016">
    <property type="protein sequence ID" value="SEJ75150.1"/>
    <property type="molecule type" value="Genomic_DNA"/>
</dbReference>
<evidence type="ECO:0000313" key="4">
    <source>
        <dbReference type="Proteomes" id="UP000199662"/>
    </source>
</evidence>
<keyword evidence="3" id="KW-0238">DNA-binding</keyword>
<dbReference type="InterPro" id="IPR018309">
    <property type="entry name" value="Tscrpt_reg_PadR_C"/>
</dbReference>
<dbReference type="InterPro" id="IPR005149">
    <property type="entry name" value="Tscrpt_reg_PadR_N"/>
</dbReference>
<dbReference type="Pfam" id="PF03551">
    <property type="entry name" value="PadR"/>
    <property type="match status" value="1"/>
</dbReference>
<proteinExistence type="predicted"/>
<dbReference type="PANTHER" id="PTHR43252">
    <property type="entry name" value="TRANSCRIPTIONAL REGULATOR YQJI"/>
    <property type="match status" value="1"/>
</dbReference>
<dbReference type="STRING" id="84035.SAMN05660742_1167"/>
<dbReference type="RefSeq" id="WP_091833219.1">
    <property type="nucleotide sequence ID" value="NZ_FNZK01000016.1"/>
</dbReference>
<dbReference type="Gene3D" id="1.10.10.10">
    <property type="entry name" value="Winged helix-like DNA-binding domain superfamily/Winged helix DNA-binding domain"/>
    <property type="match status" value="1"/>
</dbReference>
<dbReference type="Gene3D" id="6.10.140.190">
    <property type="match status" value="1"/>
</dbReference>
<gene>
    <name evidence="3" type="ORF">SAMN05660742_1167</name>
</gene>
<feature type="domain" description="Transcription regulator PadR C-terminal" evidence="2">
    <location>
        <begin position="95"/>
        <end position="176"/>
    </location>
</feature>
<dbReference type="AlphaFoldDB" id="A0A1H7BLP2"/>
<evidence type="ECO:0000259" key="2">
    <source>
        <dbReference type="Pfam" id="PF10400"/>
    </source>
</evidence>
<organism evidence="3 4">
    <name type="scientific">Propionispira arboris</name>
    <dbReference type="NCBI Taxonomy" id="84035"/>
    <lineage>
        <taxon>Bacteria</taxon>
        <taxon>Bacillati</taxon>
        <taxon>Bacillota</taxon>
        <taxon>Negativicutes</taxon>
        <taxon>Selenomonadales</taxon>
        <taxon>Selenomonadaceae</taxon>
        <taxon>Propionispira</taxon>
    </lineage>
</organism>
<sequence length="181" mass="21516">MSLSHTLLGLLSYKPMTGYEIKQLFDCSIQHFWNAHISQIYRELTRMDEKGWIVHHTQEQTSKPDKKIYSITDTGSAEFMKWLQDFPAEFEKVERNEFLVRIFFASRIDKAALTYELKRYIRKAQEQLDKYNQIGTGIQTEAENGEKDAFFWRMTLRRGILSTEATMKWAEECLLLIEEER</sequence>
<dbReference type="SUPFAM" id="SSF46785">
    <property type="entry name" value="Winged helix' DNA-binding domain"/>
    <property type="match status" value="1"/>
</dbReference>
<dbReference type="Pfam" id="PF10400">
    <property type="entry name" value="Vir_act_alpha_C"/>
    <property type="match status" value="1"/>
</dbReference>